<dbReference type="AlphaFoldDB" id="A0A0J9RRE4"/>
<name>A0A0J9RRE4_DROSI</name>
<sequence>MKDKLFINTLKSFNELTKDDQKKCQDLFERPLHHKIKKYKYMKFTQEILQKFPDESQKKPYFLTFQTISLHDKYSALIFSLCGIFESFHLIIYFGVFEDEKVQKKEVFICDILINLIKKDLPNLKNFTMKFVLLHNNLINKNVVKILSEMESSICSKFLFIADPGYWRYSNMHNPYAQNTSFEILNTSITAENIEEIFDKYRKIAGTKNIQYLEQFLMDFYRLSRVLLTDNMSITLHLCTLECVDNFEIIIRSHMEALKEHITRKLIFELLRALIIIYGR</sequence>
<protein>
    <submittedName>
        <fullName evidence="1">Uncharacterized protein</fullName>
    </submittedName>
</protein>
<organism evidence="1">
    <name type="scientific">Drosophila simulans</name>
    <name type="common">Fruit fly</name>
    <dbReference type="NCBI Taxonomy" id="7240"/>
    <lineage>
        <taxon>Eukaryota</taxon>
        <taxon>Metazoa</taxon>
        <taxon>Ecdysozoa</taxon>
        <taxon>Arthropoda</taxon>
        <taxon>Hexapoda</taxon>
        <taxon>Insecta</taxon>
        <taxon>Pterygota</taxon>
        <taxon>Neoptera</taxon>
        <taxon>Endopterygota</taxon>
        <taxon>Diptera</taxon>
        <taxon>Brachycera</taxon>
        <taxon>Muscomorpha</taxon>
        <taxon>Ephydroidea</taxon>
        <taxon>Drosophilidae</taxon>
        <taxon>Drosophila</taxon>
        <taxon>Sophophora</taxon>
    </lineage>
</organism>
<dbReference type="EMBL" id="CM002912">
    <property type="protein sequence ID" value="KMY98272.1"/>
    <property type="molecule type" value="Genomic_DNA"/>
</dbReference>
<dbReference type="Bgee" id="FBgn0270702">
    <property type="expression patterns" value="Expressed in female reproductive system and 3 other cell types or tissues"/>
</dbReference>
<reference evidence="1" key="3">
    <citation type="submission" date="2015-04" db="EMBL/GenBank/DDBJ databases">
        <authorList>
            <consortium name="FlyBase"/>
        </authorList>
    </citation>
    <scope>NUCLEOTIDE SEQUENCE</scope>
    <source>
        <strain evidence="1">W501</strain>
    </source>
</reference>
<evidence type="ECO:0000313" key="1">
    <source>
        <dbReference type="EMBL" id="KMY98272.1"/>
    </source>
</evidence>
<reference evidence="1" key="2">
    <citation type="submission" date="2014-06" db="EMBL/GenBank/DDBJ databases">
        <authorList>
            <person name="Hu T."/>
            <person name="Eisen M.B."/>
            <person name="Thornton K.R."/>
            <person name="Andolfatto P."/>
        </authorList>
    </citation>
    <scope>NUCLEOTIDE SEQUENCE</scope>
    <source>
        <strain evidence="1">W501</strain>
    </source>
</reference>
<gene>
    <name evidence="1" type="primary">Dsim\GD29412</name>
    <name evidence="1" type="ORF">Dsimw501_GD29412</name>
</gene>
<dbReference type="Proteomes" id="UP000035880">
    <property type="component" value="Chromosome 3L"/>
</dbReference>
<accession>A0A0J9RRE4</accession>
<dbReference type="KEGG" id="dsi:Dsimw501_GD29412"/>
<reference evidence="1" key="1">
    <citation type="journal article" date="2013" name="Genome Res.">
        <title>A second-generation assembly of the Drosophila simulans genome provides new insights into patterns of lineage-specific divergence.</title>
        <authorList>
            <person name="Hu T.T."/>
            <person name="Eisen M.B."/>
            <person name="Thornton K.R."/>
            <person name="Andolfatto P."/>
        </authorList>
    </citation>
    <scope>NUCLEOTIDE SEQUENCE [LARGE SCALE GENOMIC DNA]</scope>
    <source>
        <strain evidence="1">W501</strain>
    </source>
</reference>
<proteinExistence type="predicted"/>
<dbReference type="OrthoDB" id="7882095at2759"/>